<evidence type="ECO:0000313" key="1">
    <source>
        <dbReference type="EMBL" id="SEN86709.1"/>
    </source>
</evidence>
<keyword evidence="2" id="KW-1185">Reference proteome</keyword>
<dbReference type="Pfam" id="PF11367">
    <property type="entry name" value="Tail_completion_gp17"/>
    <property type="match status" value="1"/>
</dbReference>
<dbReference type="InterPro" id="IPR021508">
    <property type="entry name" value="Gp17-like"/>
</dbReference>
<dbReference type="OrthoDB" id="3630442at2"/>
<evidence type="ECO:0008006" key="3">
    <source>
        <dbReference type="Google" id="ProtNLM"/>
    </source>
</evidence>
<protein>
    <recommendedName>
        <fullName evidence="3">DUF3168 domain-containing protein</fullName>
    </recommendedName>
</protein>
<proteinExistence type="predicted"/>
<reference evidence="1 2" key="1">
    <citation type="submission" date="2016-10" db="EMBL/GenBank/DDBJ databases">
        <authorList>
            <person name="de Groot N.N."/>
        </authorList>
    </citation>
    <scope>NUCLEOTIDE SEQUENCE [LARGE SCALE GENOMIC DNA]</scope>
    <source>
        <strain evidence="1 2">DSM 43357</strain>
    </source>
</reference>
<accession>A0A1H8K109</accession>
<dbReference type="EMBL" id="FOBF01000047">
    <property type="protein sequence ID" value="SEN86709.1"/>
    <property type="molecule type" value="Genomic_DNA"/>
</dbReference>
<gene>
    <name evidence="1" type="ORF">SAMN05660976_08496</name>
</gene>
<dbReference type="STRING" id="46177.SAMN05660976_08496"/>
<evidence type="ECO:0000313" key="2">
    <source>
        <dbReference type="Proteomes" id="UP000198953"/>
    </source>
</evidence>
<dbReference type="Proteomes" id="UP000198953">
    <property type="component" value="Unassembled WGS sequence"/>
</dbReference>
<sequence>MTWLDSRPLVNAIIAVVDAALPNTIGVYWGGAPQGVAVPYAVLYPDVGMESPADRSLSDDVPNDLLFQVTSVGSTAEQAVLVADKVAAALLDAVPAVAGRRVRPIRHEGSQPVRRDDVSTELFFATAQFLARSEAA</sequence>
<dbReference type="AlphaFoldDB" id="A0A1H8K109"/>
<name>A0A1H8K109_9ACTN</name>
<organism evidence="1 2">
    <name type="scientific">Nonomuraea pusilla</name>
    <dbReference type="NCBI Taxonomy" id="46177"/>
    <lineage>
        <taxon>Bacteria</taxon>
        <taxon>Bacillati</taxon>
        <taxon>Actinomycetota</taxon>
        <taxon>Actinomycetes</taxon>
        <taxon>Streptosporangiales</taxon>
        <taxon>Streptosporangiaceae</taxon>
        <taxon>Nonomuraea</taxon>
    </lineage>
</organism>